<evidence type="ECO:0008006" key="4">
    <source>
        <dbReference type="Google" id="ProtNLM"/>
    </source>
</evidence>
<accession>A0ABM5NM11</accession>
<feature type="transmembrane region" description="Helical" evidence="1">
    <location>
        <begin position="50"/>
        <end position="69"/>
    </location>
</feature>
<name>A0ABM5NM11_STRCR</name>
<reference evidence="2 3" key="1">
    <citation type="journal article" date="2013" name="Genome Announc.">
        <title>Complete Genome Sequence of an Oral Commensal, Streptococcus oligofermentans Strain AS 1.3089.</title>
        <authorList>
            <person name="Tong H."/>
            <person name="Shang N."/>
            <person name="Liu L."/>
            <person name="Wang X."/>
            <person name="Cai J."/>
            <person name="Dong X."/>
        </authorList>
    </citation>
    <scope>NUCLEOTIDE SEQUENCE [LARGE SCALE GENOMIC DNA]</scope>
    <source>
        <strain evidence="2 3">AS 1.3089</strain>
    </source>
</reference>
<dbReference type="Proteomes" id="UP000013306">
    <property type="component" value="Chromosome"/>
</dbReference>
<keyword evidence="1" id="KW-1133">Transmembrane helix</keyword>
<keyword evidence="1" id="KW-0812">Transmembrane</keyword>
<proteinExistence type="predicted"/>
<feature type="transmembrane region" description="Helical" evidence="1">
    <location>
        <begin position="90"/>
        <end position="115"/>
    </location>
</feature>
<dbReference type="Pfam" id="PF11188">
    <property type="entry name" value="DUF2975"/>
    <property type="match status" value="1"/>
</dbReference>
<sequence length="236" mass="27222">MLYFLVFPAFHYTKKSDKGARALLSLHLFQRVFVIFLAPIKNTFTVFDNFLLFFDILLLIIDIFCDIVNKNRNYLEESMSKTRQKTAEDISIVLTKISLSILFIASIVLIAIGPWVVSLVIEFPSPFFQGESRYWILLLLGYVLGCLALTCIVHLYRLLSRIGKNQVFIRQNVQYMRYLGWEVGMVALISFFMGLTVYMPMLLVAVSCCILTLIIRVIRNAFGKAIELQEEVDYTI</sequence>
<gene>
    <name evidence="2" type="ORF">I872_09235</name>
</gene>
<dbReference type="EMBL" id="CP004409">
    <property type="protein sequence ID" value="AGK71927.1"/>
    <property type="molecule type" value="Genomic_DNA"/>
</dbReference>
<evidence type="ECO:0000313" key="2">
    <source>
        <dbReference type="EMBL" id="AGK71927.1"/>
    </source>
</evidence>
<keyword evidence="1" id="KW-0472">Membrane</keyword>
<organism evidence="2 3">
    <name type="scientific">Streptococcus cristatus AS 1.3089</name>
    <dbReference type="NCBI Taxonomy" id="1302863"/>
    <lineage>
        <taxon>Bacteria</taxon>
        <taxon>Bacillati</taxon>
        <taxon>Bacillota</taxon>
        <taxon>Bacilli</taxon>
        <taxon>Lactobacillales</taxon>
        <taxon>Streptococcaceae</taxon>
        <taxon>Streptococcus</taxon>
    </lineage>
</organism>
<feature type="transmembrane region" description="Helical" evidence="1">
    <location>
        <begin position="201"/>
        <end position="218"/>
    </location>
</feature>
<dbReference type="InterPro" id="IPR021354">
    <property type="entry name" value="DUF2975"/>
</dbReference>
<protein>
    <recommendedName>
        <fullName evidence="4">DUF2975 domain-containing protein</fullName>
    </recommendedName>
</protein>
<feature type="transmembrane region" description="Helical" evidence="1">
    <location>
        <begin position="178"/>
        <end position="195"/>
    </location>
</feature>
<keyword evidence="3" id="KW-1185">Reference proteome</keyword>
<evidence type="ECO:0000313" key="3">
    <source>
        <dbReference type="Proteomes" id="UP000013306"/>
    </source>
</evidence>
<evidence type="ECO:0000256" key="1">
    <source>
        <dbReference type="SAM" id="Phobius"/>
    </source>
</evidence>
<feature type="transmembrane region" description="Helical" evidence="1">
    <location>
        <begin position="135"/>
        <end position="157"/>
    </location>
</feature>